<feature type="active site" description="Proton donor" evidence="15">
    <location>
        <position position="44"/>
    </location>
</feature>
<comment type="pathway">
    <text evidence="2 15">Cofactor biosynthesis; (R)-pantothenate biosynthesis; (R)-pantothenate from (R)-pantoate and beta-alanine: step 1/1.</text>
</comment>
<gene>
    <name evidence="15 16" type="primary">panC</name>
    <name evidence="16" type="ORF">ABIQ69_03875</name>
</gene>
<comment type="subcellular location">
    <subcellularLocation>
        <location evidence="1 15">Cytoplasm</location>
    </subcellularLocation>
</comment>
<dbReference type="InterPro" id="IPR004821">
    <property type="entry name" value="Cyt_trans-like"/>
</dbReference>
<accession>A0AAU7W9C6</accession>
<dbReference type="AlphaFoldDB" id="A0AAU7W9C6"/>
<keyword evidence="10 15" id="KW-0067">ATP-binding</keyword>
<dbReference type="InterPro" id="IPR042176">
    <property type="entry name" value="Pantoate_ligase_C"/>
</dbReference>
<comment type="miscellaneous">
    <text evidence="15">The reaction proceeds by a bi uni uni bi ping pong mechanism.</text>
</comment>
<evidence type="ECO:0000313" key="16">
    <source>
        <dbReference type="EMBL" id="XBX83068.1"/>
    </source>
</evidence>
<dbReference type="Gene3D" id="3.40.50.620">
    <property type="entry name" value="HUPs"/>
    <property type="match status" value="1"/>
</dbReference>
<dbReference type="Pfam" id="PF02569">
    <property type="entry name" value="Pantoate_ligase"/>
    <property type="match status" value="1"/>
</dbReference>
<dbReference type="InterPro" id="IPR003721">
    <property type="entry name" value="Pantoate_ligase"/>
</dbReference>
<keyword evidence="7 15" id="KW-0436">Ligase</keyword>
<dbReference type="GO" id="GO:0005829">
    <property type="term" value="C:cytosol"/>
    <property type="evidence" value="ECO:0007669"/>
    <property type="project" value="TreeGrafter"/>
</dbReference>
<dbReference type="SUPFAM" id="SSF52374">
    <property type="entry name" value="Nucleotidylyl transferase"/>
    <property type="match status" value="1"/>
</dbReference>
<feature type="binding site" evidence="15">
    <location>
        <position position="68"/>
    </location>
    <ligand>
        <name>(R)-pantoate</name>
        <dbReference type="ChEBI" id="CHEBI:15980"/>
    </ligand>
</feature>
<dbReference type="EMBL" id="CP158374">
    <property type="protein sequence ID" value="XBX83068.1"/>
    <property type="molecule type" value="Genomic_DNA"/>
</dbReference>
<evidence type="ECO:0000256" key="14">
    <source>
        <dbReference type="ARBA" id="ARBA00077433"/>
    </source>
</evidence>
<dbReference type="GO" id="GO:0005524">
    <property type="term" value="F:ATP binding"/>
    <property type="evidence" value="ECO:0007669"/>
    <property type="project" value="UniProtKB-KW"/>
</dbReference>
<protein>
    <recommendedName>
        <fullName evidence="5 15">Pantothenate synthetase</fullName>
        <shortName evidence="15">PS</shortName>
        <ecNumber evidence="4 15">6.3.2.1</ecNumber>
    </recommendedName>
    <alternativeName>
        <fullName evidence="14 15">Pantoate--beta-alanine ligase</fullName>
    </alternativeName>
    <alternativeName>
        <fullName evidence="11 15">Pantoate-activating enzyme</fullName>
    </alternativeName>
</protein>
<evidence type="ECO:0000256" key="15">
    <source>
        <dbReference type="HAMAP-Rule" id="MF_00158"/>
    </source>
</evidence>
<dbReference type="NCBIfam" id="TIGR00018">
    <property type="entry name" value="panC"/>
    <property type="match status" value="1"/>
</dbReference>
<evidence type="ECO:0000256" key="9">
    <source>
        <dbReference type="ARBA" id="ARBA00022741"/>
    </source>
</evidence>
<dbReference type="PANTHER" id="PTHR21299">
    <property type="entry name" value="CYTIDYLATE KINASE/PANTOATE-BETA-ALANINE LIGASE"/>
    <property type="match status" value="1"/>
</dbReference>
<keyword evidence="8 15" id="KW-0566">Pantothenate biosynthesis</keyword>
<evidence type="ECO:0000256" key="13">
    <source>
        <dbReference type="ARBA" id="ARBA00055042"/>
    </source>
</evidence>
<keyword evidence="9 15" id="KW-0547">Nucleotide-binding</keyword>
<reference evidence="16" key="1">
    <citation type="submission" date="2024-05" db="EMBL/GenBank/DDBJ databases">
        <authorList>
            <person name="Yu L."/>
        </authorList>
    </citation>
    <scope>NUCLEOTIDE SEQUENCE</scope>
    <source>
        <strain evidence="16">G08B096</strain>
    </source>
</reference>
<dbReference type="GO" id="GO:0004592">
    <property type="term" value="F:pantoate-beta-alanine ligase activity"/>
    <property type="evidence" value="ECO:0007669"/>
    <property type="project" value="UniProtKB-UniRule"/>
</dbReference>
<dbReference type="GO" id="GO:0015940">
    <property type="term" value="P:pantothenate biosynthetic process"/>
    <property type="evidence" value="ECO:0007669"/>
    <property type="project" value="UniProtKB-UniRule"/>
</dbReference>
<evidence type="ECO:0000256" key="7">
    <source>
        <dbReference type="ARBA" id="ARBA00022598"/>
    </source>
</evidence>
<feature type="binding site" evidence="15">
    <location>
        <begin position="155"/>
        <end position="158"/>
    </location>
    <ligand>
        <name>ATP</name>
        <dbReference type="ChEBI" id="CHEBI:30616"/>
    </ligand>
</feature>
<sequence length="288" mass="30058">MIEAGSATRVVGAIAELRALLAERRAGGASVALVPTMGALHDGHLALVRRASELADVVVVSIFVNPLQFGPGEDLDRYPRTLDADVAALEGLQVDVVFAPTVAEMYPSGPTSTRVVAGEVGALYEGASRPGHFDGMLTVVAKLFHIVQPDVACFGQKDAQQVFLVSSMVRDLDVPLSIEVVPTVREADGLALSSRNRYLSADDRRAALALSEALRAADAAAAQGVDEVLAEAEAAFGAHEAVQPDYLVVVDPATFLPVESGATGDAIVLVAARVGSTRLIDNARIRLG</sequence>
<name>A0AAU7W9C6_9MICO</name>
<evidence type="ECO:0000256" key="6">
    <source>
        <dbReference type="ARBA" id="ARBA00022490"/>
    </source>
</evidence>
<dbReference type="Gene3D" id="3.30.1300.10">
    <property type="entry name" value="Pantoate-beta-alanine ligase, C-terminal domain"/>
    <property type="match status" value="1"/>
</dbReference>
<evidence type="ECO:0000256" key="11">
    <source>
        <dbReference type="ARBA" id="ARBA00032806"/>
    </source>
</evidence>
<evidence type="ECO:0000256" key="2">
    <source>
        <dbReference type="ARBA" id="ARBA00004990"/>
    </source>
</evidence>
<evidence type="ECO:0000256" key="8">
    <source>
        <dbReference type="ARBA" id="ARBA00022655"/>
    </source>
</evidence>
<feature type="binding site" evidence="15">
    <location>
        <begin position="192"/>
        <end position="195"/>
    </location>
    <ligand>
        <name>ATP</name>
        <dbReference type="ChEBI" id="CHEBI:30616"/>
    </ligand>
</feature>
<evidence type="ECO:0000256" key="4">
    <source>
        <dbReference type="ARBA" id="ARBA00012219"/>
    </source>
</evidence>
<dbReference type="FunFam" id="3.40.50.620:FF:000114">
    <property type="entry name" value="Pantothenate synthetase"/>
    <property type="match status" value="1"/>
</dbReference>
<feature type="binding site" evidence="15">
    <location>
        <position position="161"/>
    </location>
    <ligand>
        <name>(R)-pantoate</name>
        <dbReference type="ChEBI" id="CHEBI:15980"/>
    </ligand>
</feature>
<evidence type="ECO:0000256" key="12">
    <source>
        <dbReference type="ARBA" id="ARBA00048258"/>
    </source>
</evidence>
<comment type="catalytic activity">
    <reaction evidence="12 15">
        <text>(R)-pantoate + beta-alanine + ATP = (R)-pantothenate + AMP + diphosphate + H(+)</text>
        <dbReference type="Rhea" id="RHEA:10912"/>
        <dbReference type="ChEBI" id="CHEBI:15378"/>
        <dbReference type="ChEBI" id="CHEBI:15980"/>
        <dbReference type="ChEBI" id="CHEBI:29032"/>
        <dbReference type="ChEBI" id="CHEBI:30616"/>
        <dbReference type="ChEBI" id="CHEBI:33019"/>
        <dbReference type="ChEBI" id="CHEBI:57966"/>
        <dbReference type="ChEBI" id="CHEBI:456215"/>
        <dbReference type="EC" id="6.3.2.1"/>
    </reaction>
</comment>
<feature type="binding site" evidence="15">
    <location>
        <position position="184"/>
    </location>
    <ligand>
        <name>ATP</name>
        <dbReference type="ChEBI" id="CHEBI:30616"/>
    </ligand>
</feature>
<evidence type="ECO:0000256" key="5">
    <source>
        <dbReference type="ARBA" id="ARBA00014155"/>
    </source>
</evidence>
<evidence type="ECO:0000256" key="1">
    <source>
        <dbReference type="ARBA" id="ARBA00004496"/>
    </source>
</evidence>
<keyword evidence="6 15" id="KW-0963">Cytoplasm</keyword>
<feature type="binding site" evidence="15">
    <location>
        <begin position="37"/>
        <end position="44"/>
    </location>
    <ligand>
        <name>ATP</name>
        <dbReference type="ChEBI" id="CHEBI:30616"/>
    </ligand>
</feature>
<dbReference type="RefSeq" id="WP_350349084.1">
    <property type="nucleotide sequence ID" value="NZ_CP158374.1"/>
</dbReference>
<comment type="subunit">
    <text evidence="15">Homodimer.</text>
</comment>
<evidence type="ECO:0000256" key="10">
    <source>
        <dbReference type="ARBA" id="ARBA00022840"/>
    </source>
</evidence>
<comment type="function">
    <text evidence="13 15">Catalyzes the condensation of pantoate with beta-alanine in an ATP-dependent reaction via a pantoyl-adenylate intermediate.</text>
</comment>
<dbReference type="EC" id="6.3.2.1" evidence="4 15"/>
<evidence type="ECO:0000256" key="3">
    <source>
        <dbReference type="ARBA" id="ARBA00009256"/>
    </source>
</evidence>
<proteinExistence type="inferred from homology"/>
<feature type="binding site" evidence="15">
    <location>
        <position position="68"/>
    </location>
    <ligand>
        <name>beta-alanine</name>
        <dbReference type="ChEBI" id="CHEBI:57966"/>
    </ligand>
</feature>
<dbReference type="InterPro" id="IPR014729">
    <property type="entry name" value="Rossmann-like_a/b/a_fold"/>
</dbReference>
<dbReference type="NCBIfam" id="TIGR00125">
    <property type="entry name" value="cyt_tran_rel"/>
    <property type="match status" value="1"/>
</dbReference>
<dbReference type="HAMAP" id="MF_00158">
    <property type="entry name" value="PanC"/>
    <property type="match status" value="1"/>
</dbReference>
<comment type="similarity">
    <text evidence="3 15">Belongs to the pantothenate synthetase family.</text>
</comment>
<dbReference type="PANTHER" id="PTHR21299:SF1">
    <property type="entry name" value="PANTOATE--BETA-ALANINE LIGASE"/>
    <property type="match status" value="1"/>
</dbReference>
<organism evidence="16">
    <name type="scientific">Agromyces sp. G08B096</name>
    <dbReference type="NCBI Taxonomy" id="3156399"/>
    <lineage>
        <taxon>Bacteria</taxon>
        <taxon>Bacillati</taxon>
        <taxon>Actinomycetota</taxon>
        <taxon>Actinomycetes</taxon>
        <taxon>Micrococcales</taxon>
        <taxon>Microbacteriaceae</taxon>
        <taxon>Agromyces</taxon>
    </lineage>
</organism>
<dbReference type="CDD" id="cd00560">
    <property type="entry name" value="PanC"/>
    <property type="match status" value="1"/>
</dbReference>